<keyword evidence="3" id="KW-1185">Reference proteome</keyword>
<sequence>MPPEVSSQWREKASGFFSSSGIRIKQARESAGSLAKNAGENVADAAGKFGSLVKNRWALIQQSREQPRSTTSGETIQERFRYAATSTGTLLRKGIAETKEKVVVGKLKVEEAAKKTADKSKNILNNIERWQKGVASTDVFGVPIEVTVQRQQSSSPVPQILVRCAESLIISGLNSEYLFKTEGDKKVIRQLVALYNQDWNASLPEGINPVDLAALVKCYLASLPEPIITFALYNEIRNARNDISELRNILKKLPNVNYMTLEFVTALLRRVSQKSLLNKMNAHNLSVELTPVIMRQKGDPRADFYSHFYYISKDPSVTMDQTSNQNSWVDYLDEDENDGASSQIPLDDGFPPDYGAIEVIQCLIEHHNAIFTDANETIWR</sequence>
<dbReference type="PANTHER" id="PTHR47367">
    <property type="entry name" value="AUXIN-REGULATED PROTEIN-LIKE"/>
    <property type="match status" value="1"/>
</dbReference>
<organism evidence="2 3">
    <name type="scientific">Canna indica</name>
    <name type="common">Indian-shot</name>
    <dbReference type="NCBI Taxonomy" id="4628"/>
    <lineage>
        <taxon>Eukaryota</taxon>
        <taxon>Viridiplantae</taxon>
        <taxon>Streptophyta</taxon>
        <taxon>Embryophyta</taxon>
        <taxon>Tracheophyta</taxon>
        <taxon>Spermatophyta</taxon>
        <taxon>Magnoliopsida</taxon>
        <taxon>Liliopsida</taxon>
        <taxon>Zingiberales</taxon>
        <taxon>Cannaceae</taxon>
        <taxon>Canna</taxon>
    </lineage>
</organism>
<dbReference type="AlphaFoldDB" id="A0AAQ3KEE5"/>
<protein>
    <recommendedName>
        <fullName evidence="1">Rho-GAP domain-containing protein</fullName>
    </recommendedName>
</protein>
<feature type="domain" description="Rho-GAP" evidence="1">
    <location>
        <begin position="142"/>
        <end position="340"/>
    </location>
</feature>
<accession>A0AAQ3KEE5</accession>
<evidence type="ECO:0000313" key="2">
    <source>
        <dbReference type="EMBL" id="WOL07030.1"/>
    </source>
</evidence>
<evidence type="ECO:0000313" key="3">
    <source>
        <dbReference type="Proteomes" id="UP001327560"/>
    </source>
</evidence>
<proteinExistence type="predicted"/>
<dbReference type="InterPro" id="IPR000198">
    <property type="entry name" value="RhoGAP_dom"/>
</dbReference>
<dbReference type="Gene3D" id="1.10.555.10">
    <property type="entry name" value="Rho GTPase activation protein"/>
    <property type="match status" value="1"/>
</dbReference>
<evidence type="ECO:0000259" key="1">
    <source>
        <dbReference type="PROSITE" id="PS50238"/>
    </source>
</evidence>
<dbReference type="SMART" id="SM00324">
    <property type="entry name" value="RhoGAP"/>
    <property type="match status" value="1"/>
</dbReference>
<dbReference type="SUPFAM" id="SSF48350">
    <property type="entry name" value="GTPase activation domain, GAP"/>
    <property type="match status" value="1"/>
</dbReference>
<name>A0AAQ3KEE5_9LILI</name>
<dbReference type="Proteomes" id="UP001327560">
    <property type="component" value="Chromosome 5"/>
</dbReference>
<dbReference type="EMBL" id="CP136894">
    <property type="protein sequence ID" value="WOL07030.1"/>
    <property type="molecule type" value="Genomic_DNA"/>
</dbReference>
<gene>
    <name evidence="2" type="ORF">Cni_G15765</name>
</gene>
<reference evidence="2 3" key="1">
    <citation type="submission" date="2023-10" db="EMBL/GenBank/DDBJ databases">
        <title>Chromosome-scale genome assembly provides insights into flower coloration mechanisms of Canna indica.</title>
        <authorList>
            <person name="Li C."/>
        </authorList>
    </citation>
    <scope>NUCLEOTIDE SEQUENCE [LARGE SCALE GENOMIC DNA]</scope>
    <source>
        <tissue evidence="2">Flower</tissue>
    </source>
</reference>
<dbReference type="GO" id="GO:0007165">
    <property type="term" value="P:signal transduction"/>
    <property type="evidence" value="ECO:0007669"/>
    <property type="project" value="InterPro"/>
</dbReference>
<dbReference type="CDD" id="cd00159">
    <property type="entry name" value="RhoGAP"/>
    <property type="match status" value="1"/>
</dbReference>
<dbReference type="InterPro" id="IPR008936">
    <property type="entry name" value="Rho_GTPase_activation_prot"/>
</dbReference>
<dbReference type="PROSITE" id="PS50238">
    <property type="entry name" value="RHOGAP"/>
    <property type="match status" value="1"/>
</dbReference>
<dbReference type="Pfam" id="PF00620">
    <property type="entry name" value="RhoGAP"/>
    <property type="match status" value="1"/>
</dbReference>
<dbReference type="PANTHER" id="PTHR47367:SF1">
    <property type="entry name" value="OS07G0486500 PROTEIN"/>
    <property type="match status" value="1"/>
</dbReference>